<keyword evidence="1" id="KW-0472">Membrane</keyword>
<dbReference type="EMBL" id="DS028101">
    <property type="protein sequence ID" value="KMP10209.1"/>
    <property type="molecule type" value="Genomic_DNA"/>
</dbReference>
<dbReference type="AlphaFoldDB" id="A0A0J6YSD9"/>
<feature type="transmembrane region" description="Helical" evidence="1">
    <location>
        <begin position="53"/>
        <end position="73"/>
    </location>
</feature>
<reference evidence="3" key="1">
    <citation type="journal article" date="2010" name="Genome Res.">
        <title>Population genomic sequencing of Coccidioides fungi reveals recent hybridization and transposon control.</title>
        <authorList>
            <person name="Neafsey D.E."/>
            <person name="Barker B.M."/>
            <person name="Sharpton T.J."/>
            <person name="Stajich J.E."/>
            <person name="Park D.J."/>
            <person name="Whiston E."/>
            <person name="Hung C.-Y."/>
            <person name="McMahan C."/>
            <person name="White J."/>
            <person name="Sykes S."/>
            <person name="Heiman D."/>
            <person name="Young S."/>
            <person name="Zeng Q."/>
            <person name="Abouelleil A."/>
            <person name="Aftuck L."/>
            <person name="Bessette D."/>
            <person name="Brown A."/>
            <person name="FitzGerald M."/>
            <person name="Lui A."/>
            <person name="Macdonald J.P."/>
            <person name="Priest M."/>
            <person name="Orbach M.J."/>
            <person name="Galgiani J.N."/>
            <person name="Kirkland T.N."/>
            <person name="Cole G.T."/>
            <person name="Birren B.W."/>
            <person name="Henn M.R."/>
            <person name="Taylor J.W."/>
            <person name="Rounsley S.D."/>
        </authorList>
    </citation>
    <scope>NUCLEOTIDE SEQUENCE [LARGE SCALE GENOMIC DNA]</scope>
    <source>
        <strain evidence="3">RMSCC 2394</strain>
    </source>
</reference>
<keyword evidence="1" id="KW-1133">Transmembrane helix</keyword>
<evidence type="ECO:0000256" key="1">
    <source>
        <dbReference type="SAM" id="Phobius"/>
    </source>
</evidence>
<protein>
    <submittedName>
        <fullName evidence="2">Uncharacterized protein</fullName>
    </submittedName>
</protein>
<evidence type="ECO:0000313" key="2">
    <source>
        <dbReference type="EMBL" id="KMP10209.1"/>
    </source>
</evidence>
<keyword evidence="1" id="KW-0812">Transmembrane</keyword>
<dbReference type="Proteomes" id="UP000054565">
    <property type="component" value="Unassembled WGS sequence"/>
</dbReference>
<feature type="transmembrane region" description="Helical" evidence="1">
    <location>
        <begin position="79"/>
        <end position="102"/>
    </location>
</feature>
<organism evidence="2 3">
    <name type="scientific">Coccidioides immitis RMSCC 2394</name>
    <dbReference type="NCBI Taxonomy" id="404692"/>
    <lineage>
        <taxon>Eukaryota</taxon>
        <taxon>Fungi</taxon>
        <taxon>Dikarya</taxon>
        <taxon>Ascomycota</taxon>
        <taxon>Pezizomycotina</taxon>
        <taxon>Eurotiomycetes</taxon>
        <taxon>Eurotiomycetidae</taxon>
        <taxon>Onygenales</taxon>
        <taxon>Onygenaceae</taxon>
        <taxon>Coccidioides</taxon>
    </lineage>
</organism>
<name>A0A0J6YSD9_COCIT</name>
<gene>
    <name evidence="2" type="ORF">CIRG_09890</name>
</gene>
<sequence length="109" mass="12621">MTKDIPAEALFIEPSFRFLLLGLSSIFHSQYEAYRWEQISSGVPTKARYFCRFSIWLISLLKLCLATTPFFYLKMFPGILLLQAFDSVVFLMMSHGATACWLKWKHAAD</sequence>
<proteinExistence type="predicted"/>
<accession>A0A0J6YSD9</accession>
<evidence type="ECO:0000313" key="3">
    <source>
        <dbReference type="Proteomes" id="UP000054565"/>
    </source>
</evidence>